<comment type="caution">
    <text evidence="13">The sequence shown here is derived from an EMBL/GenBank/DDBJ whole genome shotgun (WGS) entry which is preliminary data.</text>
</comment>
<name>A0A1F8AU20_9BACT</name>
<evidence type="ECO:0000256" key="1">
    <source>
        <dbReference type="ARBA" id="ARBA00001400"/>
    </source>
</evidence>
<accession>A0A1F8AU20</accession>
<protein>
    <recommendedName>
        <fullName evidence="4">Type-4 uracil-DNA glycosylase</fullName>
        <ecNumber evidence="3">3.2.2.27</ecNumber>
    </recommendedName>
</protein>
<evidence type="ECO:0000256" key="2">
    <source>
        <dbReference type="ARBA" id="ARBA00006521"/>
    </source>
</evidence>
<keyword evidence="5" id="KW-0004">4Fe-4S</keyword>
<dbReference type="GO" id="GO:0051539">
    <property type="term" value="F:4 iron, 4 sulfur cluster binding"/>
    <property type="evidence" value="ECO:0007669"/>
    <property type="project" value="UniProtKB-KW"/>
</dbReference>
<dbReference type="AlphaFoldDB" id="A0A1F8AU20"/>
<organism evidence="13 14">
    <name type="scientific">Candidatus Woesebacteria bacterium RIFCSPHIGHO2_12_FULL_41_24</name>
    <dbReference type="NCBI Taxonomy" id="1802510"/>
    <lineage>
        <taxon>Bacteria</taxon>
        <taxon>Candidatus Woeseibacteriota</taxon>
    </lineage>
</organism>
<dbReference type="EMBL" id="MGGW01000004">
    <property type="protein sequence ID" value="OGM55242.1"/>
    <property type="molecule type" value="Genomic_DNA"/>
</dbReference>
<evidence type="ECO:0000256" key="9">
    <source>
        <dbReference type="ARBA" id="ARBA00023004"/>
    </source>
</evidence>
<dbReference type="GO" id="GO:0006281">
    <property type="term" value="P:DNA repair"/>
    <property type="evidence" value="ECO:0007669"/>
    <property type="project" value="UniProtKB-KW"/>
</dbReference>
<dbReference type="PANTHER" id="PTHR33693">
    <property type="entry name" value="TYPE-5 URACIL-DNA GLYCOSYLASE"/>
    <property type="match status" value="1"/>
</dbReference>
<evidence type="ECO:0000256" key="6">
    <source>
        <dbReference type="ARBA" id="ARBA00022723"/>
    </source>
</evidence>
<dbReference type="Pfam" id="PF03167">
    <property type="entry name" value="UDG"/>
    <property type="match status" value="1"/>
</dbReference>
<dbReference type="InterPro" id="IPR005273">
    <property type="entry name" value="Ura-DNA_glyco_family4"/>
</dbReference>
<dbReference type="GO" id="GO:0004844">
    <property type="term" value="F:uracil DNA N-glycosylase activity"/>
    <property type="evidence" value="ECO:0007669"/>
    <property type="project" value="UniProtKB-EC"/>
</dbReference>
<evidence type="ECO:0000256" key="5">
    <source>
        <dbReference type="ARBA" id="ARBA00022485"/>
    </source>
</evidence>
<keyword evidence="7" id="KW-0227">DNA damage</keyword>
<evidence type="ECO:0000313" key="14">
    <source>
        <dbReference type="Proteomes" id="UP000178603"/>
    </source>
</evidence>
<gene>
    <name evidence="13" type="ORF">A3E44_03075</name>
</gene>
<dbReference type="EC" id="3.2.2.27" evidence="3"/>
<evidence type="ECO:0000256" key="4">
    <source>
        <dbReference type="ARBA" id="ARBA00019403"/>
    </source>
</evidence>
<dbReference type="InterPro" id="IPR051536">
    <property type="entry name" value="UDG_Type-4/5"/>
</dbReference>
<keyword evidence="11" id="KW-0234">DNA repair</keyword>
<dbReference type="Proteomes" id="UP000178603">
    <property type="component" value="Unassembled WGS sequence"/>
</dbReference>
<proteinExistence type="inferred from homology"/>
<dbReference type="GO" id="GO:0046872">
    <property type="term" value="F:metal ion binding"/>
    <property type="evidence" value="ECO:0007669"/>
    <property type="project" value="UniProtKB-KW"/>
</dbReference>
<dbReference type="SUPFAM" id="SSF52141">
    <property type="entry name" value="Uracil-DNA glycosylase-like"/>
    <property type="match status" value="1"/>
</dbReference>
<feature type="domain" description="Uracil-DNA glycosylase-like" evidence="12">
    <location>
        <begin position="31"/>
        <end position="181"/>
    </location>
</feature>
<evidence type="ECO:0000256" key="10">
    <source>
        <dbReference type="ARBA" id="ARBA00023014"/>
    </source>
</evidence>
<evidence type="ECO:0000256" key="7">
    <source>
        <dbReference type="ARBA" id="ARBA00022763"/>
    </source>
</evidence>
<keyword evidence="10" id="KW-0411">Iron-sulfur</keyword>
<evidence type="ECO:0000256" key="11">
    <source>
        <dbReference type="ARBA" id="ARBA00023204"/>
    </source>
</evidence>
<reference evidence="13 14" key="1">
    <citation type="journal article" date="2016" name="Nat. Commun.">
        <title>Thousands of microbial genomes shed light on interconnected biogeochemical processes in an aquifer system.</title>
        <authorList>
            <person name="Anantharaman K."/>
            <person name="Brown C.T."/>
            <person name="Hug L.A."/>
            <person name="Sharon I."/>
            <person name="Castelle C.J."/>
            <person name="Probst A.J."/>
            <person name="Thomas B.C."/>
            <person name="Singh A."/>
            <person name="Wilkins M.J."/>
            <person name="Karaoz U."/>
            <person name="Brodie E.L."/>
            <person name="Williams K.H."/>
            <person name="Hubbard S.S."/>
            <person name="Banfield J.F."/>
        </authorList>
    </citation>
    <scope>NUCLEOTIDE SEQUENCE [LARGE SCALE GENOMIC DNA]</scope>
</reference>
<keyword evidence="8" id="KW-0378">Hydrolase</keyword>
<evidence type="ECO:0000256" key="3">
    <source>
        <dbReference type="ARBA" id="ARBA00012030"/>
    </source>
</evidence>
<dbReference type="SMART" id="SM00986">
    <property type="entry name" value="UDG"/>
    <property type="match status" value="1"/>
</dbReference>
<dbReference type="InterPro" id="IPR036895">
    <property type="entry name" value="Uracil-DNA_glycosylase-like_sf"/>
</dbReference>
<evidence type="ECO:0000313" key="13">
    <source>
        <dbReference type="EMBL" id="OGM55242.1"/>
    </source>
</evidence>
<keyword evidence="6" id="KW-0479">Metal-binding</keyword>
<evidence type="ECO:0000256" key="8">
    <source>
        <dbReference type="ARBA" id="ARBA00022801"/>
    </source>
</evidence>
<dbReference type="NCBIfam" id="TIGR00758">
    <property type="entry name" value="UDG_fam4"/>
    <property type="match status" value="1"/>
</dbReference>
<dbReference type="InterPro" id="IPR005122">
    <property type="entry name" value="Uracil-DNA_glycosylase-like"/>
</dbReference>
<dbReference type="Gene3D" id="3.40.470.10">
    <property type="entry name" value="Uracil-DNA glycosylase-like domain"/>
    <property type="match status" value="1"/>
</dbReference>
<comment type="similarity">
    <text evidence="2">Belongs to the uracil-DNA glycosylase (UDG) superfamily. Type 4 (UDGa) family.</text>
</comment>
<dbReference type="CDD" id="cd10030">
    <property type="entry name" value="UDG-F4_TTUDGA_SPO1dp_like"/>
    <property type="match status" value="1"/>
</dbReference>
<keyword evidence="9" id="KW-0408">Iron</keyword>
<dbReference type="PANTHER" id="PTHR33693:SF1">
    <property type="entry name" value="TYPE-4 URACIL-DNA GLYCOSYLASE"/>
    <property type="match status" value="1"/>
</dbReference>
<sequence length="207" mass="22817">MTKKEKLAEIKKRMEADKSLPLASGASRLVFGDGNPDAQILMIGEGPGYWEDQQGLPFVGNAGKLLDQLLATAHLSRNDTVYITNVVHHRPPGNRDPEPSEIAAYGRYLDEMIEVIAPAAIVTLGRFSMAKFLPGAKISRDHGRPVTMPWRGREIVVVPMYHPAAALRSGEVMLAEREDFASLESGLKSLVDKRSETTKESEQMHLV</sequence>
<dbReference type="SMART" id="SM00987">
    <property type="entry name" value="UreE_C"/>
    <property type="match status" value="1"/>
</dbReference>
<comment type="catalytic activity">
    <reaction evidence="1">
        <text>Hydrolyzes single-stranded DNA or mismatched double-stranded DNA and polynucleotides, releasing free uracil.</text>
        <dbReference type="EC" id="3.2.2.27"/>
    </reaction>
</comment>
<evidence type="ECO:0000259" key="12">
    <source>
        <dbReference type="SMART" id="SM00986"/>
    </source>
</evidence>